<organism evidence="1">
    <name type="scientific">Metamycoplasma salivarium</name>
    <name type="common">Mycoplasma salivarium</name>
    <dbReference type="NCBI Taxonomy" id="2124"/>
    <lineage>
        <taxon>Bacteria</taxon>
        <taxon>Bacillati</taxon>
        <taxon>Mycoplasmatota</taxon>
        <taxon>Mycoplasmoidales</taxon>
        <taxon>Metamycoplasmataceae</taxon>
        <taxon>Metamycoplasma</taxon>
    </lineage>
</organism>
<dbReference type="InterPro" id="IPR023214">
    <property type="entry name" value="HAD_sf"/>
</dbReference>
<keyword evidence="1" id="KW-0614">Plasmid</keyword>
<dbReference type="AlphaFoldDB" id="A0A448ZZ32"/>
<dbReference type="InterPro" id="IPR036412">
    <property type="entry name" value="HAD-like_sf"/>
</dbReference>
<proteinExistence type="predicted"/>
<geneLocation type="plasmid" evidence="1">
    <name>2</name>
</geneLocation>
<keyword evidence="1" id="KW-0378">Hydrolase</keyword>
<name>A0A448ZZ32_METSV</name>
<accession>A0A448ZZ32</accession>
<dbReference type="Pfam" id="PF08282">
    <property type="entry name" value="Hydrolase_3"/>
    <property type="match status" value="1"/>
</dbReference>
<protein>
    <submittedName>
        <fullName evidence="1">Haloacid dehalogenase-like hydrolase</fullName>
    </submittedName>
</protein>
<dbReference type="SUPFAM" id="SSF56784">
    <property type="entry name" value="HAD-like"/>
    <property type="match status" value="1"/>
</dbReference>
<sequence>MPLKIEIYGQKDLLKRKEVNERLLVKLKTLDNISIFSVGSHLEILFKNITKASAISWMANNIYSCSINDVMAIRDGNNDLDMLSWFFICYGKC</sequence>
<gene>
    <name evidence="1" type="ORF">NCTC10113_01417</name>
</gene>
<dbReference type="Gene3D" id="3.30.1240.10">
    <property type="match status" value="1"/>
</dbReference>
<dbReference type="Gene3D" id="3.40.50.1000">
    <property type="entry name" value="HAD superfamily/HAD-like"/>
    <property type="match status" value="1"/>
</dbReference>
<dbReference type="GO" id="GO:0016787">
    <property type="term" value="F:hydrolase activity"/>
    <property type="evidence" value="ECO:0007669"/>
    <property type="project" value="UniProtKB-KW"/>
</dbReference>
<evidence type="ECO:0000313" key="1">
    <source>
        <dbReference type="EMBL" id="VEU56508.1"/>
    </source>
</evidence>
<reference evidence="1" key="1">
    <citation type="submission" date="2019-01" db="EMBL/GenBank/DDBJ databases">
        <authorList>
            <consortium name="Pathogen Informatics"/>
        </authorList>
    </citation>
    <scope>NUCLEOTIDE SEQUENCE [LARGE SCALE GENOMIC DNA]</scope>
    <source>
        <strain evidence="1">NCTC10113</strain>
    </source>
</reference>
<dbReference type="EMBL" id="LR214939">
    <property type="protein sequence ID" value="VEU56508.1"/>
    <property type="molecule type" value="Genomic_DNA"/>
</dbReference>